<comment type="caution">
    <text evidence="1">The sequence shown here is derived from an EMBL/GenBank/DDBJ whole genome shotgun (WGS) entry which is preliminary data.</text>
</comment>
<protein>
    <submittedName>
        <fullName evidence="1">Uncharacterized protein</fullName>
    </submittedName>
</protein>
<sequence length="442" mass="47312">MGNPPCCSYYKLFVIWGVVGVVLLGLGSCNGEDDGDSSSSSSSSSSSPTPTVAPMEWKEKESLYAAIQGLVGSSWNGSDLYPDPCGWTPIQGVSCDIYDGLWYVSVMNVGPFYDNSLRCIQAANFTSHLFELKHLTSLSFYECFTTPVSISGLRWEAFSETLTALEFRSNPGLVGGLPPSIGSLKQLQSLVLLENRLGGGLPPEIGNLGKLKRVMISGNRFDGPIPGSFGNLLDLLILDLSGNDLSGPIPSSLGGLASLLKLDLSDNRLEGPVPPEIANLNGSLMLLDIGGNNLTGRLPESIQDMASVKEMVMSNNPELKGDLKGINWGNLQELQVLELTNTGLQGDIPDTMSELTALRHLGLGNNSLTGNPPKWLAALPHISALYLNGNNLTGELEFPNQFYTRMGWRFSVVDNPGLCYRSPITSPSVDSPHGIKPCSTSV</sequence>
<gene>
    <name evidence="1" type="ORF">MLD38_030093</name>
</gene>
<dbReference type="EMBL" id="CM042888">
    <property type="protein sequence ID" value="KAI4324622.1"/>
    <property type="molecule type" value="Genomic_DNA"/>
</dbReference>
<dbReference type="Proteomes" id="UP001057402">
    <property type="component" value="Chromosome 9"/>
</dbReference>
<name>A0ACB9MKN2_9MYRT</name>
<reference evidence="2" key="1">
    <citation type="journal article" date="2023" name="Front. Plant Sci.">
        <title>Chromosomal-level genome assembly of Melastoma candidum provides insights into trichome evolution.</title>
        <authorList>
            <person name="Zhong Y."/>
            <person name="Wu W."/>
            <person name="Sun C."/>
            <person name="Zou P."/>
            <person name="Liu Y."/>
            <person name="Dai S."/>
            <person name="Zhou R."/>
        </authorList>
    </citation>
    <scope>NUCLEOTIDE SEQUENCE [LARGE SCALE GENOMIC DNA]</scope>
</reference>
<evidence type="ECO:0000313" key="2">
    <source>
        <dbReference type="Proteomes" id="UP001057402"/>
    </source>
</evidence>
<organism evidence="1 2">
    <name type="scientific">Melastoma candidum</name>
    <dbReference type="NCBI Taxonomy" id="119954"/>
    <lineage>
        <taxon>Eukaryota</taxon>
        <taxon>Viridiplantae</taxon>
        <taxon>Streptophyta</taxon>
        <taxon>Embryophyta</taxon>
        <taxon>Tracheophyta</taxon>
        <taxon>Spermatophyta</taxon>
        <taxon>Magnoliopsida</taxon>
        <taxon>eudicotyledons</taxon>
        <taxon>Gunneridae</taxon>
        <taxon>Pentapetalae</taxon>
        <taxon>rosids</taxon>
        <taxon>malvids</taxon>
        <taxon>Myrtales</taxon>
        <taxon>Melastomataceae</taxon>
        <taxon>Melastomatoideae</taxon>
        <taxon>Melastomateae</taxon>
        <taxon>Melastoma</taxon>
    </lineage>
</organism>
<proteinExistence type="predicted"/>
<evidence type="ECO:0000313" key="1">
    <source>
        <dbReference type="EMBL" id="KAI4324622.1"/>
    </source>
</evidence>
<keyword evidence="2" id="KW-1185">Reference proteome</keyword>
<accession>A0ACB9MKN2</accession>